<reference evidence="2 3" key="1">
    <citation type="submission" date="2020-06" db="EMBL/GenBank/DDBJ databases">
        <title>Altererythrobacter lutimaris sp. nov., a marine bacterium isolated from a tidal flat.</title>
        <authorList>
            <person name="Kim D."/>
            <person name="Yoo Y."/>
            <person name="Kim J.-J."/>
        </authorList>
    </citation>
    <scope>NUCLEOTIDE SEQUENCE [LARGE SCALE GENOMIC DNA]</scope>
    <source>
        <strain evidence="2 3">JGD-16</strain>
    </source>
</reference>
<name>A0A850HA98_9SPHN</name>
<proteinExistence type="predicted"/>
<sequence length="196" mass="21333">MKTLDAGTYHKRRDALEAEREAAIKAFSGAALDVALGNVDEAVQVEAQAKTARIESQLEALEAAWAESVAVEKIEQAKADRKRWEDELSEIDAVYAKASKQAAEIEDALSILVEAIDNAEGIQNAIREMSTRWRLPRGVDDQKSLLDFHGRANNKIATARAALEQLPHLSTLADEMHGDGVSALSLRAPASTEETN</sequence>
<evidence type="ECO:0000313" key="2">
    <source>
        <dbReference type="EMBL" id="NVE93378.1"/>
    </source>
</evidence>
<comment type="caution">
    <text evidence="2">The sequence shown here is derived from an EMBL/GenBank/DDBJ whole genome shotgun (WGS) entry which is preliminary data.</text>
</comment>
<evidence type="ECO:0000313" key="3">
    <source>
        <dbReference type="Proteomes" id="UP000546031"/>
    </source>
</evidence>
<gene>
    <name evidence="2" type="ORF">HUO12_00540</name>
</gene>
<keyword evidence="1" id="KW-0175">Coiled coil</keyword>
<evidence type="ECO:0000256" key="1">
    <source>
        <dbReference type="SAM" id="Coils"/>
    </source>
</evidence>
<feature type="coiled-coil region" evidence="1">
    <location>
        <begin position="44"/>
        <end position="101"/>
    </location>
</feature>
<dbReference type="EMBL" id="JABWTA010000001">
    <property type="protein sequence ID" value="NVE93378.1"/>
    <property type="molecule type" value="Genomic_DNA"/>
</dbReference>
<dbReference type="AlphaFoldDB" id="A0A850HA98"/>
<accession>A0A850HA98</accession>
<organism evidence="2 3">
    <name type="scientific">Altererythrobacter lutimaris</name>
    <dbReference type="NCBI Taxonomy" id="2743979"/>
    <lineage>
        <taxon>Bacteria</taxon>
        <taxon>Pseudomonadati</taxon>
        <taxon>Pseudomonadota</taxon>
        <taxon>Alphaproteobacteria</taxon>
        <taxon>Sphingomonadales</taxon>
        <taxon>Erythrobacteraceae</taxon>
        <taxon>Altererythrobacter</taxon>
    </lineage>
</organism>
<dbReference type="Proteomes" id="UP000546031">
    <property type="component" value="Unassembled WGS sequence"/>
</dbReference>
<protein>
    <submittedName>
        <fullName evidence="2">Uncharacterized protein</fullName>
    </submittedName>
</protein>
<dbReference type="RefSeq" id="WP_176271750.1">
    <property type="nucleotide sequence ID" value="NZ_JABWTA010000001.1"/>
</dbReference>
<keyword evidence="3" id="KW-1185">Reference proteome</keyword>